<comment type="caution">
    <text evidence="3">The sequence shown here is derived from an EMBL/GenBank/DDBJ whole genome shotgun (WGS) entry which is preliminary data.</text>
</comment>
<proteinExistence type="inferred from homology"/>
<feature type="chain" id="PRO_5047515390" evidence="2">
    <location>
        <begin position="19"/>
        <end position="94"/>
    </location>
</feature>
<dbReference type="InterPro" id="IPR037045">
    <property type="entry name" value="S8pro/Inhibitor_I9_sf"/>
</dbReference>
<keyword evidence="2" id="KW-0732">Signal</keyword>
<comment type="similarity">
    <text evidence="1">Belongs to the protease inhibitor I9 family.</text>
</comment>
<accession>A0ABP0DJ70</accession>
<sequence>MRASSILAAVAFIVGVAAVGVRKQVIVTYDSNTPDWVLNEAKDAIRAAGGVITHEYNLIKGFAATAGEQVLESIQTMGSKYQALVEVDKVVSLE</sequence>
<evidence type="ECO:0000256" key="1">
    <source>
        <dbReference type="ARBA" id="ARBA00038069"/>
    </source>
</evidence>
<dbReference type="Proteomes" id="UP001642502">
    <property type="component" value="Unassembled WGS sequence"/>
</dbReference>
<keyword evidence="4" id="KW-1185">Reference proteome</keyword>
<feature type="signal peptide" evidence="2">
    <location>
        <begin position="1"/>
        <end position="18"/>
    </location>
</feature>
<dbReference type="InterPro" id="IPR052471">
    <property type="entry name" value="PBI_I9"/>
</dbReference>
<dbReference type="SUPFAM" id="SSF54897">
    <property type="entry name" value="Protease propeptides/inhibitors"/>
    <property type="match status" value="1"/>
</dbReference>
<organism evidence="3 4">
    <name type="scientific">Sporothrix epigloea</name>
    <dbReference type="NCBI Taxonomy" id="1892477"/>
    <lineage>
        <taxon>Eukaryota</taxon>
        <taxon>Fungi</taxon>
        <taxon>Dikarya</taxon>
        <taxon>Ascomycota</taxon>
        <taxon>Pezizomycotina</taxon>
        <taxon>Sordariomycetes</taxon>
        <taxon>Sordariomycetidae</taxon>
        <taxon>Ophiostomatales</taxon>
        <taxon>Ophiostomataceae</taxon>
        <taxon>Sporothrix</taxon>
    </lineage>
</organism>
<dbReference type="PANTHER" id="PTHR28288">
    <property type="entry name" value="PROTEASE B INHIBITOR 2"/>
    <property type="match status" value="1"/>
</dbReference>
<evidence type="ECO:0000313" key="3">
    <source>
        <dbReference type="EMBL" id="CAK7268298.1"/>
    </source>
</evidence>
<dbReference type="Gene3D" id="3.30.70.80">
    <property type="entry name" value="Peptidase S8 propeptide/proteinase inhibitor I9"/>
    <property type="match status" value="1"/>
</dbReference>
<dbReference type="PANTHER" id="PTHR28288:SF1">
    <property type="entry name" value="INHIBITOR I9 DOMAIN-CONTAINING PROTEIN"/>
    <property type="match status" value="1"/>
</dbReference>
<evidence type="ECO:0000256" key="2">
    <source>
        <dbReference type="SAM" id="SignalP"/>
    </source>
</evidence>
<gene>
    <name evidence="3" type="ORF">SEPCBS119000_002991</name>
</gene>
<name>A0ABP0DJ70_9PEZI</name>
<reference evidence="3 4" key="1">
    <citation type="submission" date="2024-01" db="EMBL/GenBank/DDBJ databases">
        <authorList>
            <person name="Allen C."/>
            <person name="Tagirdzhanova G."/>
        </authorList>
    </citation>
    <scope>NUCLEOTIDE SEQUENCE [LARGE SCALE GENOMIC DNA]</scope>
    <source>
        <strain evidence="3 4">CBS 119000</strain>
    </source>
</reference>
<evidence type="ECO:0000313" key="4">
    <source>
        <dbReference type="Proteomes" id="UP001642502"/>
    </source>
</evidence>
<protein>
    <submittedName>
        <fullName evidence="3">Uncharacterized protein</fullName>
    </submittedName>
</protein>
<dbReference type="EMBL" id="CAWUON010000035">
    <property type="protein sequence ID" value="CAK7268298.1"/>
    <property type="molecule type" value="Genomic_DNA"/>
</dbReference>